<dbReference type="GeneID" id="132805392"/>
<dbReference type="RefSeq" id="XP_060676194.1">
    <property type="nucleotide sequence ID" value="XM_060820211.1"/>
</dbReference>
<evidence type="ECO:0000256" key="1">
    <source>
        <dbReference type="SAM" id="Phobius"/>
    </source>
</evidence>
<dbReference type="RefSeq" id="XP_060676196.1">
    <property type="nucleotide sequence ID" value="XM_060820213.1"/>
</dbReference>
<evidence type="ECO:0000313" key="7">
    <source>
        <dbReference type="RefSeq" id="XP_060676198.1"/>
    </source>
</evidence>
<keyword evidence="1" id="KW-0812">Transmembrane</keyword>
<organism evidence="2 8">
    <name type="scientific">Ziziphus jujuba</name>
    <name type="common">Chinese jujube</name>
    <name type="synonym">Ziziphus sativa</name>
    <dbReference type="NCBI Taxonomy" id="326968"/>
    <lineage>
        <taxon>Eukaryota</taxon>
        <taxon>Viridiplantae</taxon>
        <taxon>Streptophyta</taxon>
        <taxon>Embryophyta</taxon>
        <taxon>Tracheophyta</taxon>
        <taxon>Spermatophyta</taxon>
        <taxon>Magnoliopsida</taxon>
        <taxon>eudicotyledons</taxon>
        <taxon>Gunneridae</taxon>
        <taxon>Pentapetalae</taxon>
        <taxon>rosids</taxon>
        <taxon>fabids</taxon>
        <taxon>Rosales</taxon>
        <taxon>Rhamnaceae</taxon>
        <taxon>Paliureae</taxon>
        <taxon>Ziziphus</taxon>
    </lineage>
</organism>
<sequence>MKFWKQLCCLKMEEAAAASLVSQRWLKIWKTTLTTRSRLDFNVDNINQLEKGWSREDLINKNINAVNEAVNLYKAPTLDEFDLKVCSLNSDHCHHINAWMDFAAKKQVKKLSLNLSTNTYGHATLWVIIFIASGIWVSTNRMSCPFPQFPQSMSKVEHLKLQMGLPCFQIPIHRLPGFFEAAPCSNTFSVEVGYSSFNHPANANALQWLDKLIPDKVKDHPCQYLKVVKLETFAGGQYEVDFVLHLLKYVSVGKIIIQPMRLNVWNDRTCWKYYNFDNIYEKFVVVL</sequence>
<dbReference type="RefSeq" id="XP_060676200.1">
    <property type="nucleotide sequence ID" value="XM_060820217.1"/>
</dbReference>
<evidence type="ECO:0000313" key="10">
    <source>
        <dbReference type="RefSeq" id="XP_060676201.1"/>
    </source>
</evidence>
<name>A0ABM4AHJ4_ZIZJJ</name>
<dbReference type="InterPro" id="IPR053772">
    <property type="entry name" value="At1g61320/At1g61330-like"/>
</dbReference>
<evidence type="ECO:0000313" key="6">
    <source>
        <dbReference type="RefSeq" id="XP_060676197.1"/>
    </source>
</evidence>
<gene>
    <name evidence="3 4 5 6 7 8 9 10" type="primary">LOC132805392</name>
</gene>
<reference evidence="3 4" key="1">
    <citation type="submission" date="2025-05" db="UniProtKB">
        <authorList>
            <consortium name="RefSeq"/>
        </authorList>
    </citation>
    <scope>IDENTIFICATION</scope>
    <source>
        <tissue evidence="3 4">Seedling</tissue>
    </source>
</reference>
<evidence type="ECO:0000313" key="3">
    <source>
        <dbReference type="RefSeq" id="XP_060676194.1"/>
    </source>
</evidence>
<keyword evidence="1" id="KW-0472">Membrane</keyword>
<evidence type="ECO:0000313" key="5">
    <source>
        <dbReference type="RefSeq" id="XP_060676196.1"/>
    </source>
</evidence>
<dbReference type="RefSeq" id="XP_060676198.1">
    <property type="nucleotide sequence ID" value="XM_060820215.1"/>
</dbReference>
<dbReference type="PANTHER" id="PTHR34145">
    <property type="entry name" value="OS02G0105600 PROTEIN"/>
    <property type="match status" value="1"/>
</dbReference>
<protein>
    <submittedName>
        <fullName evidence="3 4">Uncharacterized protein LOC132805392 isoform X1</fullName>
    </submittedName>
</protein>
<dbReference type="RefSeq" id="XP_060676201.1">
    <property type="nucleotide sequence ID" value="XM_060820218.1"/>
</dbReference>
<dbReference type="Proteomes" id="UP001652623">
    <property type="component" value="Chromosome 9"/>
</dbReference>
<proteinExistence type="predicted"/>
<dbReference type="PANTHER" id="PTHR34145:SF68">
    <property type="entry name" value="FBD DOMAIN-CONTAINING PROTEIN"/>
    <property type="match status" value="1"/>
</dbReference>
<dbReference type="RefSeq" id="XP_060676197.1">
    <property type="nucleotide sequence ID" value="XM_060820214.1"/>
</dbReference>
<dbReference type="RefSeq" id="XP_060676199.1">
    <property type="nucleotide sequence ID" value="XM_060820216.1"/>
</dbReference>
<dbReference type="RefSeq" id="XP_060676195.1">
    <property type="nucleotide sequence ID" value="XM_060820212.1"/>
</dbReference>
<keyword evidence="1" id="KW-1133">Transmembrane helix</keyword>
<evidence type="ECO:0000313" key="8">
    <source>
        <dbReference type="RefSeq" id="XP_060676199.1"/>
    </source>
</evidence>
<evidence type="ECO:0000313" key="4">
    <source>
        <dbReference type="RefSeq" id="XP_060676195.1"/>
    </source>
</evidence>
<evidence type="ECO:0000313" key="2">
    <source>
        <dbReference type="Proteomes" id="UP001652623"/>
    </source>
</evidence>
<evidence type="ECO:0000313" key="9">
    <source>
        <dbReference type="RefSeq" id="XP_060676200.1"/>
    </source>
</evidence>
<keyword evidence="2" id="KW-1185">Reference proteome</keyword>
<feature type="transmembrane region" description="Helical" evidence="1">
    <location>
        <begin position="119"/>
        <end position="137"/>
    </location>
</feature>
<accession>A0ABM4AHJ4</accession>